<keyword evidence="3" id="KW-1185">Reference proteome</keyword>
<feature type="signal peptide" evidence="1">
    <location>
        <begin position="1"/>
        <end position="26"/>
    </location>
</feature>
<keyword evidence="1" id="KW-0732">Signal</keyword>
<dbReference type="RefSeq" id="WP_142904723.1">
    <property type="nucleotide sequence ID" value="NZ_ML660093.1"/>
</dbReference>
<name>A0A545TNX1_9GAMM</name>
<evidence type="ECO:0000256" key="1">
    <source>
        <dbReference type="SAM" id="SignalP"/>
    </source>
</evidence>
<accession>A0A545TNX1</accession>
<sequence>MMKRLLALSVLSAVVATAGFASSASAWTFSPNGSVTLSSPIDPGTGSLIPLQLFKGIPVSCTIFGIGDITFGLASVTSLSLMPGSFFCFAISFTGLPYDLEPAGGVSPTSVTLKDVTVTAITGNCRGDLTGDFDQATGVITFNGATIPSDPPGGSDCIVTGPVATSPAISYTIH</sequence>
<dbReference type="EMBL" id="VHSG01000012">
    <property type="protein sequence ID" value="TQV78888.1"/>
    <property type="molecule type" value="Genomic_DNA"/>
</dbReference>
<evidence type="ECO:0000313" key="3">
    <source>
        <dbReference type="Proteomes" id="UP000319732"/>
    </source>
</evidence>
<dbReference type="Proteomes" id="UP000319732">
    <property type="component" value="Unassembled WGS sequence"/>
</dbReference>
<gene>
    <name evidence="2" type="ORF">FKG94_12780</name>
</gene>
<feature type="chain" id="PRO_5021884956" description="Protein activator of alkane oxidation PraB" evidence="1">
    <location>
        <begin position="27"/>
        <end position="174"/>
    </location>
</feature>
<proteinExistence type="predicted"/>
<comment type="caution">
    <text evidence="2">The sequence shown here is derived from an EMBL/GenBank/DDBJ whole genome shotgun (WGS) entry which is preliminary data.</text>
</comment>
<organism evidence="2 3">
    <name type="scientific">Exilibacterium tricleocarpae</name>
    <dbReference type="NCBI Taxonomy" id="2591008"/>
    <lineage>
        <taxon>Bacteria</taxon>
        <taxon>Pseudomonadati</taxon>
        <taxon>Pseudomonadota</taxon>
        <taxon>Gammaproteobacteria</taxon>
        <taxon>Cellvibrionales</taxon>
        <taxon>Cellvibrionaceae</taxon>
        <taxon>Exilibacterium</taxon>
    </lineage>
</organism>
<protein>
    <recommendedName>
        <fullName evidence="4">Protein activator of alkane oxidation PraB</fullName>
    </recommendedName>
</protein>
<dbReference type="AlphaFoldDB" id="A0A545TNX1"/>
<evidence type="ECO:0008006" key="4">
    <source>
        <dbReference type="Google" id="ProtNLM"/>
    </source>
</evidence>
<dbReference type="OrthoDB" id="4461327at2"/>
<reference evidence="2 3" key="1">
    <citation type="submission" date="2019-06" db="EMBL/GenBank/DDBJ databases">
        <title>Whole genome sequence for Cellvibrionaceae sp. R142.</title>
        <authorList>
            <person name="Wang G."/>
        </authorList>
    </citation>
    <scope>NUCLEOTIDE SEQUENCE [LARGE SCALE GENOMIC DNA]</scope>
    <source>
        <strain evidence="2 3">R142</strain>
    </source>
</reference>
<evidence type="ECO:0000313" key="2">
    <source>
        <dbReference type="EMBL" id="TQV78888.1"/>
    </source>
</evidence>